<keyword evidence="1 3" id="KW-0378">Hydrolase</keyword>
<dbReference type="InterPro" id="IPR029058">
    <property type="entry name" value="AB_hydrolase_fold"/>
</dbReference>
<dbReference type="Proteomes" id="UP000327458">
    <property type="component" value="Unassembled WGS sequence"/>
</dbReference>
<evidence type="ECO:0000313" key="3">
    <source>
        <dbReference type="EMBL" id="KAA6232585.1"/>
    </source>
</evidence>
<proteinExistence type="predicted"/>
<feature type="domain" description="AB hydrolase-1" evidence="2">
    <location>
        <begin position="41"/>
        <end position="291"/>
    </location>
</feature>
<dbReference type="Pfam" id="PF00561">
    <property type="entry name" value="Abhydrolase_1"/>
    <property type="match status" value="1"/>
</dbReference>
<protein>
    <submittedName>
        <fullName evidence="3">Alpha/beta hydrolase</fullName>
    </submittedName>
</protein>
<evidence type="ECO:0000256" key="1">
    <source>
        <dbReference type="ARBA" id="ARBA00022801"/>
    </source>
</evidence>
<dbReference type="AlphaFoldDB" id="A0A5M8IDX4"/>
<dbReference type="InterPro" id="IPR050266">
    <property type="entry name" value="AB_hydrolase_sf"/>
</dbReference>
<dbReference type="EMBL" id="VMRG01000001">
    <property type="protein sequence ID" value="KAA6232585.1"/>
    <property type="molecule type" value="Genomic_DNA"/>
</dbReference>
<organism evidence="3 4">
    <name type="scientific">Chlorobium phaeovibrioides</name>
    <dbReference type="NCBI Taxonomy" id="1094"/>
    <lineage>
        <taxon>Bacteria</taxon>
        <taxon>Pseudomonadati</taxon>
        <taxon>Chlorobiota</taxon>
        <taxon>Chlorobiia</taxon>
        <taxon>Chlorobiales</taxon>
        <taxon>Chlorobiaceae</taxon>
        <taxon>Chlorobium/Pelodictyon group</taxon>
        <taxon>Chlorobium</taxon>
    </lineage>
</organism>
<dbReference type="PANTHER" id="PTHR43798:SF31">
    <property type="entry name" value="AB HYDROLASE SUPERFAMILY PROTEIN YCLE"/>
    <property type="match status" value="1"/>
</dbReference>
<comment type="caution">
    <text evidence="3">The sequence shown here is derived from an EMBL/GenBank/DDBJ whole genome shotgun (WGS) entry which is preliminary data.</text>
</comment>
<sequence>MAMSDYLFATADDCRQCLAHRPTFVETSVGVIEYADRGEGPVLLSAHGSPGGYDQGLAMVEVFRKNGYRIISPSRPGYLGTDASLGESVEAQGDALAALLEALEIDSVVAMGTSGGGPPTYQFAERHPDKVRALIEIDSVSLKYDIAKDLSAITKAIYLSNAGAWFIRFMMKHFPESVIKQFLETESSLEHHEIGLRVKAIMRDDDRFAFINTLFTTMYRDWPKRKLGFMTDMKAMNVHDRLPLSNISCPSLIMHGENDADLPETHSRYACEAIRGAEFYSIRGGSHVGFWMADSAHDAQAYALDWLRQLEERSPEP</sequence>
<dbReference type="GO" id="GO:0016787">
    <property type="term" value="F:hydrolase activity"/>
    <property type="evidence" value="ECO:0007669"/>
    <property type="project" value="UniProtKB-KW"/>
</dbReference>
<dbReference type="InterPro" id="IPR000073">
    <property type="entry name" value="AB_hydrolase_1"/>
</dbReference>
<dbReference type="Gene3D" id="3.40.50.1820">
    <property type="entry name" value="alpha/beta hydrolase"/>
    <property type="match status" value="1"/>
</dbReference>
<reference evidence="3 4" key="1">
    <citation type="submission" date="2019-07" db="EMBL/GenBank/DDBJ databases">
        <title>Draft genome Sequence of Chlorobium phaeovibrioides sp. strain PhvTcv-s14, from the Phylum Chlorobi.</title>
        <authorList>
            <person name="Babenko V."/>
            <person name="Boldyreva D."/>
            <person name="Kanygina A."/>
            <person name="Selezneva O."/>
            <person name="Akopiyan T."/>
            <person name="Lunina O."/>
        </authorList>
    </citation>
    <scope>NUCLEOTIDE SEQUENCE [LARGE SCALE GENOMIC DNA]</scope>
    <source>
        <strain evidence="3 4">GrTcv12</strain>
    </source>
</reference>
<gene>
    <name evidence="3" type="ORF">FP507_05470</name>
</gene>
<name>A0A5M8IDX4_CHLPH</name>
<accession>A0A5M8IDX4</accession>
<evidence type="ECO:0000259" key="2">
    <source>
        <dbReference type="Pfam" id="PF00561"/>
    </source>
</evidence>
<evidence type="ECO:0000313" key="4">
    <source>
        <dbReference type="Proteomes" id="UP000327458"/>
    </source>
</evidence>
<dbReference type="SUPFAM" id="SSF53474">
    <property type="entry name" value="alpha/beta-Hydrolases"/>
    <property type="match status" value="1"/>
</dbReference>
<dbReference type="GO" id="GO:0016020">
    <property type="term" value="C:membrane"/>
    <property type="evidence" value="ECO:0007669"/>
    <property type="project" value="TreeGrafter"/>
</dbReference>
<dbReference type="PANTHER" id="PTHR43798">
    <property type="entry name" value="MONOACYLGLYCEROL LIPASE"/>
    <property type="match status" value="1"/>
</dbReference>